<comment type="caution">
    <text evidence="2">The sequence shown here is derived from an EMBL/GenBank/DDBJ whole genome shotgun (WGS) entry which is preliminary data.</text>
</comment>
<dbReference type="AlphaFoldDB" id="A0A8H7BX28"/>
<protein>
    <recommendedName>
        <fullName evidence="4">F-box domain-containing protein</fullName>
    </recommendedName>
</protein>
<organism evidence="2 3">
    <name type="scientific">Agaricus bisporus var. burnettii</name>
    <dbReference type="NCBI Taxonomy" id="192524"/>
    <lineage>
        <taxon>Eukaryota</taxon>
        <taxon>Fungi</taxon>
        <taxon>Dikarya</taxon>
        <taxon>Basidiomycota</taxon>
        <taxon>Agaricomycotina</taxon>
        <taxon>Agaricomycetes</taxon>
        <taxon>Agaricomycetidae</taxon>
        <taxon>Agaricales</taxon>
        <taxon>Agaricineae</taxon>
        <taxon>Agaricaceae</taxon>
        <taxon>Agaricus</taxon>
    </lineage>
</organism>
<accession>A0A8H7BX28</accession>
<evidence type="ECO:0000256" key="1">
    <source>
        <dbReference type="SAM" id="Coils"/>
    </source>
</evidence>
<dbReference type="EMBL" id="JABXXO010000016">
    <property type="protein sequence ID" value="KAF7759692.1"/>
    <property type="molecule type" value="Genomic_DNA"/>
</dbReference>
<evidence type="ECO:0000313" key="3">
    <source>
        <dbReference type="Proteomes" id="UP000629468"/>
    </source>
</evidence>
<proteinExistence type="predicted"/>
<gene>
    <name evidence="2" type="ORF">Agabi119p4_11387</name>
</gene>
<dbReference type="PANTHER" id="PTHR38926:SF72">
    <property type="entry name" value="IM:7136021-RELATED"/>
    <property type="match status" value="1"/>
</dbReference>
<evidence type="ECO:0000313" key="2">
    <source>
        <dbReference type="EMBL" id="KAF7759692.1"/>
    </source>
</evidence>
<feature type="coiled-coil region" evidence="1">
    <location>
        <begin position="35"/>
        <end position="62"/>
    </location>
</feature>
<dbReference type="Gene3D" id="1.20.1280.50">
    <property type="match status" value="1"/>
</dbReference>
<dbReference type="Gene3D" id="3.80.10.10">
    <property type="entry name" value="Ribonuclease Inhibitor"/>
    <property type="match status" value="1"/>
</dbReference>
<name>A0A8H7BX28_AGABI</name>
<reference evidence="2 3" key="1">
    <citation type="journal article" name="Sci. Rep.">
        <title>Telomere-to-telomere assembled and centromere annotated genomes of the two main subspecies of the button mushroom Agaricus bisporus reveal especially polymorphic chromosome ends.</title>
        <authorList>
            <person name="Sonnenberg A.S.M."/>
            <person name="Sedaghat-Telgerd N."/>
            <person name="Lavrijssen B."/>
            <person name="Ohm R.A."/>
            <person name="Hendrickx P.M."/>
            <person name="Scholtmeijer K."/>
            <person name="Baars J.J.P."/>
            <person name="van Peer A."/>
        </authorList>
    </citation>
    <scope>NUCLEOTIDE SEQUENCE [LARGE SCALE GENOMIC DNA]</scope>
    <source>
        <strain evidence="2 3">H119_p4</strain>
    </source>
</reference>
<keyword evidence="1" id="KW-0175">Coiled coil</keyword>
<evidence type="ECO:0008006" key="4">
    <source>
        <dbReference type="Google" id="ProtNLM"/>
    </source>
</evidence>
<dbReference type="Proteomes" id="UP000629468">
    <property type="component" value="Unassembled WGS sequence"/>
</dbReference>
<dbReference type="SUPFAM" id="SSF52047">
    <property type="entry name" value="RNI-like"/>
    <property type="match status" value="1"/>
</dbReference>
<dbReference type="InterPro" id="IPR032675">
    <property type="entry name" value="LRR_dom_sf"/>
</dbReference>
<dbReference type="PANTHER" id="PTHR38926">
    <property type="entry name" value="F-BOX DOMAIN CONTAINING PROTEIN, EXPRESSED"/>
    <property type="match status" value="1"/>
</dbReference>
<sequence length="620" mass="70360">MFSTSLRSRFRNNDPPSVQETAEVKKAFGIVFGQVRALEDEIARLQNKRKTLEIETKDLEAFMDGHTRLLSPARKLLPEILQEIFFYCLPVAHNAVLDAKEAPLLLGRVCSQWRRIAYSTPRLWTSIHIIAYPIDSTRRSASCREIARIEAISSWLSRSGILPLSISMYCGRYTVSLMSEEPVNSDIQPYLDVVISHAHRWRNVHFNLRHIDRSHFFSQFSSYQFPLLESLHVDGDYERDLTPPSPGDFPTPLKGDNIFQGPLLRVLSLPKYTLFMLLLDLPWNFLTGLNLGGHSLFLGDITRALRLCPNLEFCSIAAVPGPRHLTLMGSPSSYDMSEITLIKLRSLSVINRSEIDEACRQIFSSLSAPSLRHLSYERTCHVYPDSPGVRDSEHLLVDAVRSFLQRLIHPLEELSISTNPFHTSFILDILPLVPGLKRLSLKGYATYRADSVFGTPTSFLDGPMDDFFLTELIPGRIERGGSSIFLDANFDDNDENNENFSTCPYFCPRLEVLHCSYALFSDTTLLEFLRSRTVDSQKNKVSHLRRVGITFSSTHPNSNEDSRMEFVNQIDILEKETGLRVDVRHKPSEFHPLPLAAPVLFTPYDGIGYPVVAPPPLLMF</sequence>